<dbReference type="AlphaFoldDB" id="A0AAU9KJ26"/>
<comment type="caution">
    <text evidence="2">The sequence shown here is derived from an EMBL/GenBank/DDBJ whole genome shotgun (WGS) entry which is preliminary data.</text>
</comment>
<keyword evidence="1" id="KW-1133">Transmembrane helix</keyword>
<sequence length="69" mass="7550">MFVSAISGSSIGTFLILKTVQKYKRVSFIVLLLAITMVISLIGIPLYGILNTVDQIENGSMKYGFNAFC</sequence>
<keyword evidence="1" id="KW-0472">Membrane</keyword>
<accession>A0AAU9KJ26</accession>
<reference evidence="2" key="1">
    <citation type="submission" date="2021-09" db="EMBL/GenBank/DDBJ databases">
        <authorList>
            <consortium name="AG Swart"/>
            <person name="Singh M."/>
            <person name="Singh A."/>
            <person name="Seah K."/>
            <person name="Emmerich C."/>
        </authorList>
    </citation>
    <scope>NUCLEOTIDE SEQUENCE</scope>
    <source>
        <strain evidence="2">ATCC30299</strain>
    </source>
</reference>
<name>A0AAU9KJ26_9CILI</name>
<proteinExistence type="predicted"/>
<evidence type="ECO:0000313" key="3">
    <source>
        <dbReference type="Proteomes" id="UP001162131"/>
    </source>
</evidence>
<dbReference type="Proteomes" id="UP001162131">
    <property type="component" value="Unassembled WGS sequence"/>
</dbReference>
<protein>
    <submittedName>
        <fullName evidence="2">Uncharacterized protein</fullName>
    </submittedName>
</protein>
<keyword evidence="3" id="KW-1185">Reference proteome</keyword>
<evidence type="ECO:0000256" key="1">
    <source>
        <dbReference type="SAM" id="Phobius"/>
    </source>
</evidence>
<feature type="transmembrane region" description="Helical" evidence="1">
    <location>
        <begin position="28"/>
        <end position="50"/>
    </location>
</feature>
<dbReference type="EMBL" id="CAJZBQ010000062">
    <property type="protein sequence ID" value="CAG9335750.1"/>
    <property type="molecule type" value="Genomic_DNA"/>
</dbReference>
<gene>
    <name evidence="2" type="ORF">BSTOLATCC_MIC64213</name>
</gene>
<organism evidence="2 3">
    <name type="scientific">Blepharisma stoltei</name>
    <dbReference type="NCBI Taxonomy" id="1481888"/>
    <lineage>
        <taxon>Eukaryota</taxon>
        <taxon>Sar</taxon>
        <taxon>Alveolata</taxon>
        <taxon>Ciliophora</taxon>
        <taxon>Postciliodesmatophora</taxon>
        <taxon>Heterotrichea</taxon>
        <taxon>Heterotrichida</taxon>
        <taxon>Blepharismidae</taxon>
        <taxon>Blepharisma</taxon>
    </lineage>
</organism>
<keyword evidence="1" id="KW-0812">Transmembrane</keyword>
<evidence type="ECO:0000313" key="2">
    <source>
        <dbReference type="EMBL" id="CAG9335750.1"/>
    </source>
</evidence>